<accession>A0ABT4VWT2</accession>
<dbReference type="InterPro" id="IPR004045">
    <property type="entry name" value="Glutathione_S-Trfase_N"/>
</dbReference>
<dbReference type="Pfam" id="PF02798">
    <property type="entry name" value="GST_N"/>
    <property type="match status" value="1"/>
</dbReference>
<evidence type="ECO:0000313" key="3">
    <source>
        <dbReference type="EMBL" id="MDA5092711.1"/>
    </source>
</evidence>
<proteinExistence type="predicted"/>
<dbReference type="Proteomes" id="UP001528040">
    <property type="component" value="Unassembled WGS sequence"/>
</dbReference>
<organism evidence="3 4">
    <name type="scientific">Aliiroseovarius salicola</name>
    <dbReference type="NCBI Taxonomy" id="3009082"/>
    <lineage>
        <taxon>Bacteria</taxon>
        <taxon>Pseudomonadati</taxon>
        <taxon>Pseudomonadota</taxon>
        <taxon>Alphaproteobacteria</taxon>
        <taxon>Rhodobacterales</taxon>
        <taxon>Paracoccaceae</taxon>
        <taxon>Aliiroseovarius</taxon>
    </lineage>
</organism>
<feature type="domain" description="GST N-terminal" evidence="1">
    <location>
        <begin position="1"/>
        <end position="79"/>
    </location>
</feature>
<dbReference type="SFLD" id="SFLDG00358">
    <property type="entry name" value="Main_(cytGST)"/>
    <property type="match status" value="1"/>
</dbReference>
<dbReference type="SUPFAM" id="SSF52833">
    <property type="entry name" value="Thioredoxin-like"/>
    <property type="match status" value="1"/>
</dbReference>
<dbReference type="InterPro" id="IPR004046">
    <property type="entry name" value="GST_C"/>
</dbReference>
<sequence length="204" mass="22514">MELFHAPNTISVATAIALEEAGMSYTPHQVDFTSGAQRSQDYLRINPKGRVPALVIGNDILTETGALLEYIATLSPETGLVPKDPMTAFRMREVMYYLATTMHVAHAHKLRGGRWADRPESHADMTAKVPETMATCCAYLEDNCDFAPYVVGNQRTLADIYLYVIATWLPGDGVTVANYPKLNQFIQAMEERASVKAVRTAGML</sequence>
<evidence type="ECO:0000259" key="1">
    <source>
        <dbReference type="PROSITE" id="PS50404"/>
    </source>
</evidence>
<dbReference type="CDD" id="cd03188">
    <property type="entry name" value="GST_C_Beta"/>
    <property type="match status" value="1"/>
</dbReference>
<dbReference type="PANTHER" id="PTHR44051:SF8">
    <property type="entry name" value="GLUTATHIONE S-TRANSFERASE GSTA"/>
    <property type="match status" value="1"/>
</dbReference>
<dbReference type="Pfam" id="PF14497">
    <property type="entry name" value="GST_C_3"/>
    <property type="match status" value="1"/>
</dbReference>
<reference evidence="3 4" key="1">
    <citation type="submission" date="2023-01" db="EMBL/GenBank/DDBJ databases">
        <authorList>
            <person name="Yoon J.-W."/>
        </authorList>
    </citation>
    <scope>NUCLEOTIDE SEQUENCE [LARGE SCALE GENOMIC DNA]</scope>
    <source>
        <strain evidence="3 4">KMU-50</strain>
    </source>
</reference>
<feature type="domain" description="GST C-terminal" evidence="2">
    <location>
        <begin position="84"/>
        <end position="204"/>
    </location>
</feature>
<gene>
    <name evidence="3" type="ORF">O2N63_01255</name>
</gene>
<dbReference type="Gene3D" id="3.40.30.10">
    <property type="entry name" value="Glutaredoxin"/>
    <property type="match status" value="1"/>
</dbReference>
<evidence type="ECO:0000259" key="2">
    <source>
        <dbReference type="PROSITE" id="PS50405"/>
    </source>
</evidence>
<dbReference type="InterPro" id="IPR036282">
    <property type="entry name" value="Glutathione-S-Trfase_C_sf"/>
</dbReference>
<dbReference type="RefSeq" id="WP_271052246.1">
    <property type="nucleotide sequence ID" value="NZ_JAQIIO010000001.1"/>
</dbReference>
<dbReference type="InterPro" id="IPR040079">
    <property type="entry name" value="Glutathione_S-Trfase"/>
</dbReference>
<dbReference type="PROSITE" id="PS50404">
    <property type="entry name" value="GST_NTER"/>
    <property type="match status" value="1"/>
</dbReference>
<dbReference type="SFLD" id="SFLDG01150">
    <property type="entry name" value="Main.1:_Beta-like"/>
    <property type="match status" value="1"/>
</dbReference>
<dbReference type="EMBL" id="JAQIIO010000001">
    <property type="protein sequence ID" value="MDA5092711.1"/>
    <property type="molecule type" value="Genomic_DNA"/>
</dbReference>
<dbReference type="SUPFAM" id="SSF47616">
    <property type="entry name" value="GST C-terminal domain-like"/>
    <property type="match status" value="1"/>
</dbReference>
<evidence type="ECO:0000313" key="4">
    <source>
        <dbReference type="Proteomes" id="UP001528040"/>
    </source>
</evidence>
<name>A0ABT4VWT2_9RHOB</name>
<dbReference type="PANTHER" id="PTHR44051">
    <property type="entry name" value="GLUTATHIONE S-TRANSFERASE-RELATED"/>
    <property type="match status" value="1"/>
</dbReference>
<dbReference type="CDD" id="cd03057">
    <property type="entry name" value="GST_N_Beta"/>
    <property type="match status" value="1"/>
</dbReference>
<comment type="caution">
    <text evidence="3">The sequence shown here is derived from an EMBL/GenBank/DDBJ whole genome shotgun (WGS) entry which is preliminary data.</text>
</comment>
<dbReference type="InterPro" id="IPR036249">
    <property type="entry name" value="Thioredoxin-like_sf"/>
</dbReference>
<dbReference type="SFLD" id="SFLDS00019">
    <property type="entry name" value="Glutathione_Transferase_(cytos"/>
    <property type="match status" value="1"/>
</dbReference>
<dbReference type="PROSITE" id="PS50405">
    <property type="entry name" value="GST_CTER"/>
    <property type="match status" value="1"/>
</dbReference>
<protein>
    <submittedName>
        <fullName evidence="3">Glutathione S-transferase family protein</fullName>
    </submittedName>
</protein>
<dbReference type="InterPro" id="IPR010987">
    <property type="entry name" value="Glutathione-S-Trfase_C-like"/>
</dbReference>
<dbReference type="Gene3D" id="1.20.1050.10">
    <property type="match status" value="1"/>
</dbReference>
<keyword evidence="4" id="KW-1185">Reference proteome</keyword>